<dbReference type="EMBL" id="BAABBN010000007">
    <property type="protein sequence ID" value="GAA3925479.1"/>
    <property type="molecule type" value="Genomic_DNA"/>
</dbReference>
<dbReference type="Proteomes" id="UP001501565">
    <property type="component" value="Unassembled WGS sequence"/>
</dbReference>
<keyword evidence="1" id="KW-0732">Signal</keyword>
<evidence type="ECO:0000256" key="1">
    <source>
        <dbReference type="SAM" id="SignalP"/>
    </source>
</evidence>
<proteinExistence type="predicted"/>
<evidence type="ECO:0000313" key="2">
    <source>
        <dbReference type="EMBL" id="GAA3925479.1"/>
    </source>
</evidence>
<keyword evidence="3" id="KW-1185">Reference proteome</keyword>
<evidence type="ECO:0000313" key="3">
    <source>
        <dbReference type="Proteomes" id="UP001501565"/>
    </source>
</evidence>
<dbReference type="RefSeq" id="WP_344798495.1">
    <property type="nucleotide sequence ID" value="NZ_BAABBN010000007.1"/>
</dbReference>
<organism evidence="2 3">
    <name type="scientific">Litoribacillus peritrichatus</name>
    <dbReference type="NCBI Taxonomy" id="718191"/>
    <lineage>
        <taxon>Bacteria</taxon>
        <taxon>Pseudomonadati</taxon>
        <taxon>Pseudomonadota</taxon>
        <taxon>Gammaproteobacteria</taxon>
        <taxon>Oceanospirillales</taxon>
        <taxon>Oceanospirillaceae</taxon>
        <taxon>Litoribacillus</taxon>
    </lineage>
</organism>
<accession>A0ABP7MKW3</accession>
<feature type="signal peptide" evidence="1">
    <location>
        <begin position="1"/>
        <end position="17"/>
    </location>
</feature>
<comment type="caution">
    <text evidence="2">The sequence shown here is derived from an EMBL/GenBank/DDBJ whole genome shotgun (WGS) entry which is preliminary data.</text>
</comment>
<feature type="chain" id="PRO_5045910470" evidence="1">
    <location>
        <begin position="18"/>
        <end position="56"/>
    </location>
</feature>
<gene>
    <name evidence="2" type="ORF">GCM10022277_21920</name>
</gene>
<sequence length="56" mass="6062">MKVITSTLFAMIFASFATVTTASEVTGVGFTDVDKANPVCPYGKRTDRKRDLDCAN</sequence>
<protein>
    <submittedName>
        <fullName evidence="2">Uncharacterized protein</fullName>
    </submittedName>
</protein>
<name>A0ABP7MKW3_9GAMM</name>
<reference evidence="3" key="1">
    <citation type="journal article" date="2019" name="Int. J. Syst. Evol. Microbiol.">
        <title>The Global Catalogue of Microorganisms (GCM) 10K type strain sequencing project: providing services to taxonomists for standard genome sequencing and annotation.</title>
        <authorList>
            <consortium name="The Broad Institute Genomics Platform"/>
            <consortium name="The Broad Institute Genome Sequencing Center for Infectious Disease"/>
            <person name="Wu L."/>
            <person name="Ma J."/>
        </authorList>
    </citation>
    <scope>NUCLEOTIDE SEQUENCE [LARGE SCALE GENOMIC DNA]</scope>
    <source>
        <strain evidence="3">JCM 17551</strain>
    </source>
</reference>